<proteinExistence type="predicted"/>
<sequence>MNAYQQPENKLTYNFLCLIKHMPNNKEFIEFLTDGKFSLLQQKPVCVKGVFVGYESNPDGKFSFSTHDDQNINIYFENKTFRLGLTKEQILRHNEKFCRDNNSFLLVVTPKITDKSIIEDCIKDAGSKFFFKTWNEIAQQLHKIEESNPSFVVSQFLEYGKLSKEFMNMQPTNDDVNIYIYSLINKIEEKIIGSLKNIHIDSLFKKSINIKRRKNINDDNIDWGRVGYEYDFKNAYKMWFFYGIYFDDDDHGIKFKKKSESEIAFFFDIDPEKRDELKENSSLKSIFDGFKKQGIEENLFNDMTSNKWRLLAYRIPISEFGEFSTSNLTDNLEKILNIVFSEEFVKIITKS</sequence>
<dbReference type="PATRIC" id="fig|272123.3.peg.5454"/>
<organism evidence="1 2">
    <name type="scientific">Anabaena cylindrica (strain ATCC 27899 / PCC 7122)</name>
    <dbReference type="NCBI Taxonomy" id="272123"/>
    <lineage>
        <taxon>Bacteria</taxon>
        <taxon>Bacillati</taxon>
        <taxon>Cyanobacteriota</taxon>
        <taxon>Cyanophyceae</taxon>
        <taxon>Nostocales</taxon>
        <taxon>Nostocaceae</taxon>
        <taxon>Anabaena</taxon>
    </lineage>
</organism>
<reference evidence="2" key="1">
    <citation type="journal article" date="2013" name="Proc. Natl. Acad. Sci. U.S.A.">
        <title>Improving the coverage of the cyanobacterial phylum using diversity-driven genome sequencing.</title>
        <authorList>
            <person name="Shih P.M."/>
            <person name="Wu D."/>
            <person name="Latifi A."/>
            <person name="Axen S.D."/>
            <person name="Fewer D.P."/>
            <person name="Talla E."/>
            <person name="Calteau A."/>
            <person name="Cai F."/>
            <person name="Tandeau de Marsac N."/>
            <person name="Rippka R."/>
            <person name="Herdman M."/>
            <person name="Sivonen K."/>
            <person name="Coursin T."/>
            <person name="Laurent T."/>
            <person name="Goodwin L."/>
            <person name="Nolan M."/>
            <person name="Davenport K.W."/>
            <person name="Han C.S."/>
            <person name="Rubin E.M."/>
            <person name="Eisen J.A."/>
            <person name="Woyke T."/>
            <person name="Gugger M."/>
            <person name="Kerfeld C.A."/>
        </authorList>
    </citation>
    <scope>NUCLEOTIDE SEQUENCE [LARGE SCALE GENOMIC DNA]</scope>
    <source>
        <strain evidence="2">ATCC 27899 / PCC 7122</strain>
    </source>
</reference>
<evidence type="ECO:0000313" key="1">
    <source>
        <dbReference type="EMBL" id="AFZ60369.1"/>
    </source>
</evidence>
<keyword evidence="2" id="KW-1185">Reference proteome</keyword>
<name>K9ZNK0_ANACC</name>
<dbReference type="AlphaFoldDB" id="K9ZNK0"/>
<accession>K9ZNK0</accession>
<dbReference type="RefSeq" id="WP_015216985.1">
    <property type="nucleotide sequence ID" value="NC_019771.1"/>
</dbReference>
<evidence type="ECO:0000313" key="2">
    <source>
        <dbReference type="Proteomes" id="UP000010474"/>
    </source>
</evidence>
<gene>
    <name evidence="1" type="ordered locus">Anacy_5029</name>
</gene>
<dbReference type="KEGG" id="acy:Anacy_5029"/>
<dbReference type="Proteomes" id="UP000010474">
    <property type="component" value="Chromosome"/>
</dbReference>
<dbReference type="STRING" id="272123.Anacy_5029"/>
<dbReference type="HOGENOM" id="CLU_789030_0_0_3"/>
<protein>
    <submittedName>
        <fullName evidence="1">Uncharacterized protein</fullName>
    </submittedName>
</protein>
<dbReference type="EMBL" id="CP003659">
    <property type="protein sequence ID" value="AFZ60369.1"/>
    <property type="molecule type" value="Genomic_DNA"/>
</dbReference>
<dbReference type="OrthoDB" id="10000361at2"/>